<keyword evidence="2" id="KW-1185">Reference proteome</keyword>
<accession>A0ABP4BXJ0</accession>
<comment type="caution">
    <text evidence="1">The sequence shown here is derived from an EMBL/GenBank/DDBJ whole genome shotgun (WGS) entry which is preliminary data.</text>
</comment>
<reference evidence="2" key="1">
    <citation type="journal article" date="2019" name="Int. J. Syst. Evol. Microbiol.">
        <title>The Global Catalogue of Microorganisms (GCM) 10K type strain sequencing project: providing services to taxonomists for standard genome sequencing and annotation.</title>
        <authorList>
            <consortium name="The Broad Institute Genomics Platform"/>
            <consortium name="The Broad Institute Genome Sequencing Center for Infectious Disease"/>
            <person name="Wu L."/>
            <person name="Ma J."/>
        </authorList>
    </citation>
    <scope>NUCLEOTIDE SEQUENCE [LARGE SCALE GENOMIC DNA]</scope>
    <source>
        <strain evidence="2">JCM 10696</strain>
    </source>
</reference>
<name>A0ABP4BXJ0_9ACTN</name>
<dbReference type="RefSeq" id="WP_344242711.1">
    <property type="nucleotide sequence ID" value="NZ_BAAAHH010000018.1"/>
</dbReference>
<protein>
    <submittedName>
        <fullName evidence="1">Uncharacterized protein</fullName>
    </submittedName>
</protein>
<proteinExistence type="predicted"/>
<dbReference type="EMBL" id="BAAAHH010000018">
    <property type="protein sequence ID" value="GAA0956819.1"/>
    <property type="molecule type" value="Genomic_DNA"/>
</dbReference>
<gene>
    <name evidence="1" type="ORF">GCM10009550_43300</name>
</gene>
<sequence length="135" mass="14781">MSVYSAVQAVVEEAEQELVCGAWKPTEIDRGLVQRLRGSLQPFIADEDGGSSTERLERLREGMAAVAITLASCHGPLAWFLGQCATALSPVLQWRSLPADTGHAFKTTMPTPEQFTDAERAFVLLHTLLTGPRWN</sequence>
<dbReference type="Proteomes" id="UP001500665">
    <property type="component" value="Unassembled WGS sequence"/>
</dbReference>
<evidence type="ECO:0000313" key="2">
    <source>
        <dbReference type="Proteomes" id="UP001500665"/>
    </source>
</evidence>
<organism evidence="1 2">
    <name type="scientific">Actinocorallia libanotica</name>
    <dbReference type="NCBI Taxonomy" id="46162"/>
    <lineage>
        <taxon>Bacteria</taxon>
        <taxon>Bacillati</taxon>
        <taxon>Actinomycetota</taxon>
        <taxon>Actinomycetes</taxon>
        <taxon>Streptosporangiales</taxon>
        <taxon>Thermomonosporaceae</taxon>
        <taxon>Actinocorallia</taxon>
    </lineage>
</organism>
<evidence type="ECO:0000313" key="1">
    <source>
        <dbReference type="EMBL" id="GAA0956819.1"/>
    </source>
</evidence>